<accession>A0AAJ4TKV6</accession>
<dbReference type="Pfam" id="PF00657">
    <property type="entry name" value="Lipase_GDSL"/>
    <property type="match status" value="1"/>
</dbReference>
<feature type="chain" id="PRO_5042597630" description="Phospholipase/lecithinase/hemolysin" evidence="2">
    <location>
        <begin position="22"/>
        <end position="378"/>
    </location>
</feature>
<dbReference type="InterPro" id="IPR051058">
    <property type="entry name" value="GDSL_Est/Lipase"/>
</dbReference>
<keyword evidence="2" id="KW-0732">Signal</keyword>
<dbReference type="AlphaFoldDB" id="A0AAJ4TKV6"/>
<dbReference type="InterPro" id="IPR001087">
    <property type="entry name" value="GDSL"/>
</dbReference>
<dbReference type="KEGG" id="fsr:KQR59_09190"/>
<evidence type="ECO:0000256" key="2">
    <source>
        <dbReference type="SAM" id="SignalP"/>
    </source>
</evidence>
<dbReference type="EMBL" id="CP076680">
    <property type="protein sequence ID" value="QWU99255.1"/>
    <property type="molecule type" value="Genomic_DNA"/>
</dbReference>
<proteinExistence type="predicted"/>
<protein>
    <recommendedName>
        <fullName evidence="5">Phospholipase/lecithinase/hemolysin</fullName>
    </recommendedName>
</protein>
<dbReference type="PANTHER" id="PTHR45648:SF22">
    <property type="entry name" value="GDSL LIPASE_ACYLHYDROLASE FAMILY PROTEIN (AFU_ORTHOLOGUE AFUA_4G14700)"/>
    <property type="match status" value="1"/>
</dbReference>
<evidence type="ECO:0000313" key="3">
    <source>
        <dbReference type="EMBL" id="QWU99255.1"/>
    </source>
</evidence>
<sequence length="378" mass="42009">MNKKAFFTLIVCYFFCSGAFAQELKNIVIFGDSLSDSGYTNNFHNIDSGWPLIPGDLKEVKQPTFTSPDKGNTVWIQFLSQDNQISSTPNNIYTPSENINRSVKPVLDGNNYAAGGATTVCKGLGNKGDYTPPPLGPLREGENCLVGQEDIQKHNQIDSYLKQHQNKADPDSIYIIWGGANNLFIQLGYFADNRSILSKIYYLMKYKVTGEVLPDHEILKVESAAEDIASDVRYLIKHGAEPRNIFVVNLPDLGITPAATENGIDAKSFKVELFNSLSGAFNEKLASNILPDSVSIIDAQKFFNTIVKDRKIKVNGVEYSFSDVTHSACDFDGPNALTCIPKDYVSGRYDKYLFAGQVHPTSYTHKVLSKYIYSFINK</sequence>
<evidence type="ECO:0000313" key="4">
    <source>
        <dbReference type="Proteomes" id="UP000683421"/>
    </source>
</evidence>
<keyword evidence="4" id="KW-1185">Reference proteome</keyword>
<keyword evidence="1" id="KW-0378">Hydrolase</keyword>
<dbReference type="Proteomes" id="UP000683421">
    <property type="component" value="Chromosome"/>
</dbReference>
<dbReference type="PANTHER" id="PTHR45648">
    <property type="entry name" value="GDSL LIPASE/ACYLHYDROLASE FAMILY PROTEIN (AFU_ORTHOLOGUE AFUA_4G14700)"/>
    <property type="match status" value="1"/>
</dbReference>
<feature type="signal peptide" evidence="2">
    <location>
        <begin position="1"/>
        <end position="21"/>
    </location>
</feature>
<evidence type="ECO:0008006" key="5">
    <source>
        <dbReference type="Google" id="ProtNLM"/>
    </source>
</evidence>
<gene>
    <name evidence="3" type="ORF">KQR59_09190</name>
</gene>
<evidence type="ECO:0000256" key="1">
    <source>
        <dbReference type="ARBA" id="ARBA00022801"/>
    </source>
</evidence>
<name>A0AAJ4TKV6_9GAMM</name>
<organism evidence="3 4">
    <name type="scientific">Francisella salimarina</name>
    <dbReference type="NCBI Taxonomy" id="2599927"/>
    <lineage>
        <taxon>Bacteria</taxon>
        <taxon>Pseudomonadati</taxon>
        <taxon>Pseudomonadota</taxon>
        <taxon>Gammaproteobacteria</taxon>
        <taxon>Thiotrichales</taxon>
        <taxon>Francisellaceae</taxon>
        <taxon>Francisella</taxon>
    </lineage>
</organism>
<reference evidence="3 4" key="1">
    <citation type="submission" date="2021-06" db="EMBL/GenBank/DDBJ databases">
        <title>Ulceroglandular infection and bacteremia caused by Francisella salimarina in an immunocompromised patient, France.</title>
        <authorList>
            <person name="Hennebique A."/>
            <person name="Caspar Y."/>
            <person name="Maurin M."/>
            <person name="Boisset S."/>
            <person name="Pelloux I."/>
            <person name="Gallego-Hernanz M.P."/>
            <person name="Burucoa C."/>
            <person name="Cazenave-Roblot F."/>
            <person name="Plouzeau C."/>
            <person name="Rammaert B."/>
        </authorList>
    </citation>
    <scope>NUCLEOTIDE SEQUENCE [LARGE SCALE GENOMIC DNA]</scope>
    <source>
        <strain evidence="3 4">CHUGA-F75</strain>
    </source>
</reference>
<dbReference type="GO" id="GO:0016788">
    <property type="term" value="F:hydrolase activity, acting on ester bonds"/>
    <property type="evidence" value="ECO:0007669"/>
    <property type="project" value="InterPro"/>
</dbReference>
<dbReference type="RefSeq" id="WP_216692133.1">
    <property type="nucleotide sequence ID" value="NZ_CP076680.1"/>
</dbReference>